<dbReference type="SMART" id="SM00382">
    <property type="entry name" value="AAA"/>
    <property type="match status" value="1"/>
</dbReference>
<keyword evidence="5" id="KW-0479">Metal-binding</keyword>
<evidence type="ECO:0000313" key="16">
    <source>
        <dbReference type="EMBL" id="CAE2328766.1"/>
    </source>
</evidence>
<evidence type="ECO:0000256" key="7">
    <source>
        <dbReference type="ARBA" id="ARBA00022801"/>
    </source>
</evidence>
<keyword evidence="12" id="KW-0482">Metalloprotease</keyword>
<keyword evidence="9 14" id="KW-0067">ATP-binding</keyword>
<dbReference type="Gene3D" id="1.10.8.60">
    <property type="match status" value="1"/>
</dbReference>
<dbReference type="EMBL" id="HBKR01032289">
    <property type="protein sequence ID" value="CAE2328766.1"/>
    <property type="molecule type" value="Transcribed_RNA"/>
</dbReference>
<evidence type="ECO:0000256" key="11">
    <source>
        <dbReference type="ARBA" id="ARBA00022989"/>
    </source>
</evidence>
<evidence type="ECO:0000256" key="4">
    <source>
        <dbReference type="ARBA" id="ARBA00022692"/>
    </source>
</evidence>
<keyword evidence="11" id="KW-1133">Transmembrane helix</keyword>
<dbReference type="GO" id="GO:0004176">
    <property type="term" value="F:ATP-dependent peptidase activity"/>
    <property type="evidence" value="ECO:0007669"/>
    <property type="project" value="InterPro"/>
</dbReference>
<evidence type="ECO:0000256" key="10">
    <source>
        <dbReference type="ARBA" id="ARBA00022946"/>
    </source>
</evidence>
<accession>A0A7S4PAP3</accession>
<dbReference type="InterPro" id="IPR027417">
    <property type="entry name" value="P-loop_NTPase"/>
</dbReference>
<dbReference type="Pfam" id="PF00004">
    <property type="entry name" value="AAA"/>
    <property type="match status" value="1"/>
</dbReference>
<dbReference type="InterPro" id="IPR000642">
    <property type="entry name" value="Peptidase_M41"/>
</dbReference>
<evidence type="ECO:0000256" key="1">
    <source>
        <dbReference type="ARBA" id="ARBA00001947"/>
    </source>
</evidence>
<dbReference type="PROSITE" id="PS00674">
    <property type="entry name" value="AAA"/>
    <property type="match status" value="1"/>
</dbReference>
<dbReference type="Pfam" id="PF01434">
    <property type="entry name" value="Peptidase_M41"/>
    <property type="match status" value="1"/>
</dbReference>
<evidence type="ECO:0000256" key="14">
    <source>
        <dbReference type="RuleBase" id="RU003651"/>
    </source>
</evidence>
<keyword evidence="3" id="KW-0645">Protease</keyword>
<keyword evidence="4" id="KW-0812">Transmembrane</keyword>
<evidence type="ECO:0000256" key="6">
    <source>
        <dbReference type="ARBA" id="ARBA00022741"/>
    </source>
</evidence>
<evidence type="ECO:0000256" key="8">
    <source>
        <dbReference type="ARBA" id="ARBA00022833"/>
    </source>
</evidence>
<evidence type="ECO:0000256" key="5">
    <source>
        <dbReference type="ARBA" id="ARBA00022723"/>
    </source>
</evidence>
<dbReference type="InterPro" id="IPR003959">
    <property type="entry name" value="ATPase_AAA_core"/>
</dbReference>
<dbReference type="GO" id="GO:0004222">
    <property type="term" value="F:metalloendopeptidase activity"/>
    <property type="evidence" value="ECO:0007669"/>
    <property type="project" value="InterPro"/>
</dbReference>
<name>A0A7S4PAP3_9EUKA</name>
<dbReference type="FunFam" id="3.40.50.300:FF:000277">
    <property type="entry name" value="ATP-dependent zinc metalloprotease FtsH"/>
    <property type="match status" value="1"/>
</dbReference>
<sequence length="493" mass="54778">MWYAIPAILAFSLARKIFVSSKLTGVADIFSPVSSRNFRVDVSGTKFSDVIGIDEAREEVKQYFQYLKSSRRFQNLGAHMPKGCLLTGEPGTGKTLIAKAIASEAGVPFFSANGSDFCEIYGGSGSRRVRELFQQAREVMPSVIFIDEIDALGSRYTTKNTGGSGEENRTMNQLLSEIDGVSQSTSDKILIFAATNIKNALDPALLREGRFDRKVHIDLPDHCARTELFNHFLQKHKQSVLNDTCEKLANLTPGISPAAISTIVNEASIMSSEKMDSSIKFETLVNAIEDITLGKKKDCQEKAGNLEREAYYHAGKALVSWFLPLKNQMRGELLKLSIATRGNTSGYCFRQGREAHEYDTDIKIFNEVCQLLAGKIAEKTIFGNSITKNSVQDVRRASRLCLQGLLSFGFQAEMGRVSTNYNDIGHGQIFISSSARRQEESELRANEVLSQAAHISAHILRTRSCYLKKLVSELLKRKELSHADLTRVLGKRH</sequence>
<dbReference type="InterPro" id="IPR003593">
    <property type="entry name" value="AAA+_ATPase"/>
</dbReference>
<evidence type="ECO:0000256" key="13">
    <source>
        <dbReference type="ARBA" id="ARBA00023136"/>
    </source>
</evidence>
<dbReference type="Gene3D" id="1.20.58.760">
    <property type="entry name" value="Peptidase M41"/>
    <property type="match status" value="1"/>
</dbReference>
<organism evidence="16">
    <name type="scientific">Paramoeba aestuarina</name>
    <dbReference type="NCBI Taxonomy" id="180227"/>
    <lineage>
        <taxon>Eukaryota</taxon>
        <taxon>Amoebozoa</taxon>
        <taxon>Discosea</taxon>
        <taxon>Flabellinia</taxon>
        <taxon>Dactylopodida</taxon>
        <taxon>Paramoebidae</taxon>
        <taxon>Paramoeba</taxon>
    </lineage>
</organism>
<dbReference type="InterPro" id="IPR003960">
    <property type="entry name" value="ATPase_AAA_CS"/>
</dbReference>
<comment type="cofactor">
    <cofactor evidence="1">
        <name>Zn(2+)</name>
        <dbReference type="ChEBI" id="CHEBI:29105"/>
    </cofactor>
</comment>
<proteinExistence type="inferred from homology"/>
<evidence type="ECO:0000256" key="9">
    <source>
        <dbReference type="ARBA" id="ARBA00022840"/>
    </source>
</evidence>
<dbReference type="GO" id="GO:0034982">
    <property type="term" value="P:mitochondrial protein processing"/>
    <property type="evidence" value="ECO:0007669"/>
    <property type="project" value="TreeGrafter"/>
</dbReference>
<evidence type="ECO:0000256" key="3">
    <source>
        <dbReference type="ARBA" id="ARBA00022670"/>
    </source>
</evidence>
<protein>
    <recommendedName>
        <fullName evidence="15">AAA+ ATPase domain-containing protein</fullName>
    </recommendedName>
</protein>
<dbReference type="GO" id="GO:0046872">
    <property type="term" value="F:metal ion binding"/>
    <property type="evidence" value="ECO:0007669"/>
    <property type="project" value="UniProtKB-KW"/>
</dbReference>
<evidence type="ECO:0000256" key="12">
    <source>
        <dbReference type="ARBA" id="ARBA00023049"/>
    </source>
</evidence>
<dbReference type="PANTHER" id="PTHR43655:SF2">
    <property type="entry name" value="AFG3 LIKE MATRIX AAA PEPTIDASE SUBUNIT 2, ISOFORM A"/>
    <property type="match status" value="1"/>
</dbReference>
<dbReference type="GO" id="GO:0005745">
    <property type="term" value="C:m-AAA complex"/>
    <property type="evidence" value="ECO:0007669"/>
    <property type="project" value="TreeGrafter"/>
</dbReference>
<evidence type="ECO:0000259" key="15">
    <source>
        <dbReference type="SMART" id="SM00382"/>
    </source>
</evidence>
<evidence type="ECO:0000256" key="2">
    <source>
        <dbReference type="ARBA" id="ARBA00004141"/>
    </source>
</evidence>
<dbReference type="SUPFAM" id="SSF140990">
    <property type="entry name" value="FtsH protease domain-like"/>
    <property type="match status" value="1"/>
</dbReference>
<comment type="subcellular location">
    <subcellularLocation>
        <location evidence="2">Membrane</location>
        <topology evidence="2">Multi-pass membrane protein</topology>
    </subcellularLocation>
</comment>
<dbReference type="Gene3D" id="3.40.50.300">
    <property type="entry name" value="P-loop containing nucleotide triphosphate hydrolases"/>
    <property type="match status" value="1"/>
</dbReference>
<comment type="similarity">
    <text evidence="14">Belongs to the AAA ATPase family.</text>
</comment>
<dbReference type="GO" id="GO:0016887">
    <property type="term" value="F:ATP hydrolysis activity"/>
    <property type="evidence" value="ECO:0007669"/>
    <property type="project" value="InterPro"/>
</dbReference>
<dbReference type="InterPro" id="IPR050928">
    <property type="entry name" value="ATP-dep_Zn_Metalloprotease"/>
</dbReference>
<dbReference type="InterPro" id="IPR037219">
    <property type="entry name" value="Peptidase_M41-like"/>
</dbReference>
<keyword evidence="7" id="KW-0378">Hydrolase</keyword>
<reference evidence="16" key="1">
    <citation type="submission" date="2021-01" db="EMBL/GenBank/DDBJ databases">
        <authorList>
            <person name="Corre E."/>
            <person name="Pelletier E."/>
            <person name="Niang G."/>
            <person name="Scheremetjew M."/>
            <person name="Finn R."/>
            <person name="Kale V."/>
            <person name="Holt S."/>
            <person name="Cochrane G."/>
            <person name="Meng A."/>
            <person name="Brown T."/>
            <person name="Cohen L."/>
        </authorList>
    </citation>
    <scope>NUCLEOTIDE SEQUENCE</scope>
    <source>
        <strain evidence="16">SoJaBio B1-5/56/2</strain>
    </source>
</reference>
<keyword evidence="10" id="KW-0809">Transit peptide</keyword>
<dbReference type="AlphaFoldDB" id="A0A7S4PAP3"/>
<dbReference type="GO" id="GO:0005524">
    <property type="term" value="F:ATP binding"/>
    <property type="evidence" value="ECO:0007669"/>
    <property type="project" value="UniProtKB-KW"/>
</dbReference>
<keyword evidence="13" id="KW-0472">Membrane</keyword>
<dbReference type="PANTHER" id="PTHR43655">
    <property type="entry name" value="ATP-DEPENDENT PROTEASE"/>
    <property type="match status" value="1"/>
</dbReference>
<feature type="domain" description="AAA+ ATPase" evidence="15">
    <location>
        <begin position="80"/>
        <end position="221"/>
    </location>
</feature>
<keyword evidence="8" id="KW-0862">Zinc</keyword>
<dbReference type="SUPFAM" id="SSF52540">
    <property type="entry name" value="P-loop containing nucleoside triphosphate hydrolases"/>
    <property type="match status" value="1"/>
</dbReference>
<gene>
    <name evidence="16" type="ORF">NAES01612_LOCUS21224</name>
</gene>
<keyword evidence="6 14" id="KW-0547">Nucleotide-binding</keyword>